<accession>A0A7Z2JBA0</accession>
<keyword evidence="2" id="KW-1185">Reference proteome</keyword>
<sequence length="67" mass="7224">MGTDLLQESWAGMSVSVSEQFPQYEREVGHETQAVLGGADRGGAQAAELGMPVARLIRPLCISEQTY</sequence>
<proteinExistence type="predicted"/>
<name>A0A7Z2JBA0_9BURK</name>
<evidence type="ECO:0000313" key="2">
    <source>
        <dbReference type="Proteomes" id="UP000434209"/>
    </source>
</evidence>
<dbReference type="KEGG" id="pacp:FAZ97_27970"/>
<reference evidence="1 2" key="1">
    <citation type="submission" date="2019-12" db="EMBL/GenBank/DDBJ databases">
        <title>Paraburkholderia acidiphila 7Q-K02 sp. nov and Paraburkholderia acidisoli DHF22 sp. nov., two strains isolated from forest soil.</title>
        <authorList>
            <person name="Gao Z."/>
            <person name="Qiu L."/>
        </authorList>
    </citation>
    <scope>NUCLEOTIDE SEQUENCE [LARGE SCALE GENOMIC DNA]</scope>
    <source>
        <strain evidence="1 2">7Q-K02</strain>
    </source>
</reference>
<dbReference type="EMBL" id="CP046911">
    <property type="protein sequence ID" value="QGZ58792.1"/>
    <property type="molecule type" value="Genomic_DNA"/>
</dbReference>
<dbReference type="RefSeq" id="WP_158761915.1">
    <property type="nucleotide sequence ID" value="NZ_CP046911.1"/>
</dbReference>
<organism evidence="1 2">
    <name type="scientific">Paraburkholderia acidiphila</name>
    <dbReference type="NCBI Taxonomy" id="2571747"/>
    <lineage>
        <taxon>Bacteria</taxon>
        <taxon>Pseudomonadati</taxon>
        <taxon>Pseudomonadota</taxon>
        <taxon>Betaproteobacteria</taxon>
        <taxon>Burkholderiales</taxon>
        <taxon>Burkholderiaceae</taxon>
        <taxon>Paraburkholderia</taxon>
    </lineage>
</organism>
<dbReference type="AlphaFoldDB" id="A0A7Z2JBA0"/>
<evidence type="ECO:0000313" key="1">
    <source>
        <dbReference type="EMBL" id="QGZ58792.1"/>
    </source>
</evidence>
<protein>
    <submittedName>
        <fullName evidence="1">Uncharacterized protein</fullName>
    </submittedName>
</protein>
<gene>
    <name evidence="1" type="ORF">FAZ97_27970</name>
</gene>
<dbReference type="Proteomes" id="UP000434209">
    <property type="component" value="Chromosome 3"/>
</dbReference>